<accession>F2ECF3</accession>
<evidence type="ECO:0000313" key="1">
    <source>
        <dbReference type="EMBL" id="BAK05025.1"/>
    </source>
</evidence>
<organism evidence="1">
    <name type="scientific">Hordeum vulgare subsp. vulgare</name>
    <name type="common">Domesticated barley</name>
    <dbReference type="NCBI Taxonomy" id="112509"/>
    <lineage>
        <taxon>Eukaryota</taxon>
        <taxon>Viridiplantae</taxon>
        <taxon>Streptophyta</taxon>
        <taxon>Embryophyta</taxon>
        <taxon>Tracheophyta</taxon>
        <taxon>Spermatophyta</taxon>
        <taxon>Magnoliopsida</taxon>
        <taxon>Liliopsida</taxon>
        <taxon>Poales</taxon>
        <taxon>Poaceae</taxon>
        <taxon>BOP clade</taxon>
        <taxon>Pooideae</taxon>
        <taxon>Triticodae</taxon>
        <taxon>Triticeae</taxon>
        <taxon>Hordeinae</taxon>
        <taxon>Hordeum</taxon>
    </lineage>
</organism>
<reference evidence="1" key="1">
    <citation type="journal article" date="2011" name="Plant Physiol.">
        <title>Comprehensive sequence analysis of 24,783 barley full-length cDNAs derived from 12 clone libraries.</title>
        <authorList>
            <person name="Matsumoto T."/>
            <person name="Tanaka T."/>
            <person name="Sakai H."/>
            <person name="Amano N."/>
            <person name="Kanamori H."/>
            <person name="Kurita K."/>
            <person name="Kikuta A."/>
            <person name="Kamiya K."/>
            <person name="Yamamoto M."/>
            <person name="Ikawa H."/>
            <person name="Fujii N."/>
            <person name="Hori K."/>
            <person name="Itoh T."/>
            <person name="Sato K."/>
        </authorList>
    </citation>
    <scope>NUCLEOTIDE SEQUENCE</scope>
    <source>
        <tissue evidence="1">Flower</tissue>
    </source>
</reference>
<dbReference type="EMBL" id="AK373828">
    <property type="protein sequence ID" value="BAK05025.1"/>
    <property type="molecule type" value="mRNA"/>
</dbReference>
<sequence>MSGTLPMKLNCKCQKYHLNAQLQIHVKRYFDVTVMIVLFEVSSSSSLLYDGFEASSLG</sequence>
<proteinExistence type="evidence at transcript level"/>
<protein>
    <submittedName>
        <fullName evidence="1">Predicted protein</fullName>
    </submittedName>
</protein>
<name>F2ECF3_HORVV</name>
<dbReference type="AlphaFoldDB" id="F2ECF3"/>